<accession>A0A0U4FES7</accession>
<feature type="signal peptide" evidence="1">
    <location>
        <begin position="1"/>
        <end position="21"/>
    </location>
</feature>
<keyword evidence="3" id="KW-1185">Reference proteome</keyword>
<proteinExistence type="predicted"/>
<dbReference type="EMBL" id="CP011568">
    <property type="protein sequence ID" value="ALX34904.1"/>
    <property type="molecule type" value="Genomic_DNA"/>
</dbReference>
<reference evidence="3" key="1">
    <citation type="submission" date="2015-06" db="EMBL/GenBank/DDBJ databases">
        <authorList>
            <person name="Hoefler B.C."/>
            <person name="Straight P.D."/>
        </authorList>
    </citation>
    <scope>NUCLEOTIDE SEQUENCE [LARGE SCALE GENOMIC DNA]</scope>
    <source>
        <strain evidence="3">DSM 25325</strain>
    </source>
</reference>
<evidence type="ECO:0008006" key="4">
    <source>
        <dbReference type="Google" id="ProtNLM"/>
    </source>
</evidence>
<protein>
    <recommendedName>
        <fullName evidence="4">Peptidase C39</fullName>
    </recommendedName>
</protein>
<evidence type="ECO:0000256" key="1">
    <source>
        <dbReference type="SAM" id="SignalP"/>
    </source>
</evidence>
<dbReference type="OrthoDB" id="8971138at2"/>
<evidence type="ECO:0000313" key="2">
    <source>
        <dbReference type="EMBL" id="ALX34904.1"/>
    </source>
</evidence>
<dbReference type="AlphaFoldDB" id="A0A0U4FES7"/>
<dbReference type="STRING" id="445709.ABW99_09830"/>
<sequence>MNHYARLLALPLCMGAIPALAHEVPMSWQPVSDEVLAHATGKYMDQNMISGFQLDLISQWQTPSGASLYAAGSVNVQQGSNGYTVNTGSQTGILPGNNSTNYGPGLASVHGGNLIQVNGVGQVTQVAGNGNAVQNQTVIDFSPTQGGLGLPSGGASSTSLDGMNAHVAVGQSGVNVSLQSPFGSVVQTITSGGGSPMNRIMQVIQVAGNNQQVLNSMLLHLRTNPVTMNALRQVGVNQALANTLGLRR</sequence>
<feature type="chain" id="PRO_5006849097" description="Peptidase C39" evidence="1">
    <location>
        <begin position="22"/>
        <end position="248"/>
    </location>
</feature>
<organism evidence="2 3">
    <name type="scientific">Pandoraea thiooxydans</name>
    <dbReference type="NCBI Taxonomy" id="445709"/>
    <lineage>
        <taxon>Bacteria</taxon>
        <taxon>Pseudomonadati</taxon>
        <taxon>Pseudomonadota</taxon>
        <taxon>Betaproteobacteria</taxon>
        <taxon>Burkholderiales</taxon>
        <taxon>Burkholderiaceae</taxon>
        <taxon>Pandoraea</taxon>
    </lineage>
</organism>
<dbReference type="Proteomes" id="UP000036700">
    <property type="component" value="Chromosome"/>
</dbReference>
<dbReference type="RefSeq" id="WP_052892662.1">
    <property type="nucleotide sequence ID" value="NZ_CP011568.3"/>
</dbReference>
<evidence type="ECO:0000313" key="3">
    <source>
        <dbReference type="Proteomes" id="UP000036700"/>
    </source>
</evidence>
<dbReference type="KEGG" id="ptx:ABW99_09830"/>
<name>A0A0U4FES7_9BURK</name>
<keyword evidence="1" id="KW-0732">Signal</keyword>
<gene>
    <name evidence="2" type="ORF">ABW99_09830</name>
</gene>